<dbReference type="OrthoDB" id="27563at2759"/>
<dbReference type="AlphaFoldDB" id="A0A0M8P9C9"/>
<accession>A0A0M8P9C9</accession>
<keyword evidence="3" id="KW-1185">Reference proteome</keyword>
<comment type="caution">
    <text evidence="2">The sequence shown here is derived from an EMBL/GenBank/DDBJ whole genome shotgun (WGS) entry which is preliminary data.</text>
</comment>
<evidence type="ECO:0000256" key="1">
    <source>
        <dbReference type="SAM" id="MobiDB-lite"/>
    </source>
</evidence>
<reference evidence="2 3" key="1">
    <citation type="submission" date="2015-08" db="EMBL/GenBank/DDBJ databases">
        <title>Genome sequencing of Penicillium nordicum.</title>
        <authorList>
            <person name="Nguyen H.D."/>
            <person name="Seifert K.A."/>
        </authorList>
    </citation>
    <scope>NUCLEOTIDE SEQUENCE [LARGE SCALE GENOMIC DNA]</scope>
    <source>
        <strain evidence="2 3">DAOMC 185683</strain>
    </source>
</reference>
<dbReference type="Proteomes" id="UP000037696">
    <property type="component" value="Unassembled WGS sequence"/>
</dbReference>
<feature type="compositionally biased region" description="Basic residues" evidence="1">
    <location>
        <begin position="1"/>
        <end position="16"/>
    </location>
</feature>
<protein>
    <submittedName>
        <fullName evidence="2">Uncharacterized protein</fullName>
    </submittedName>
</protein>
<gene>
    <name evidence="2" type="ORF">ACN38_g1032</name>
</gene>
<organism evidence="2 3">
    <name type="scientific">Penicillium nordicum</name>
    <dbReference type="NCBI Taxonomy" id="229535"/>
    <lineage>
        <taxon>Eukaryota</taxon>
        <taxon>Fungi</taxon>
        <taxon>Dikarya</taxon>
        <taxon>Ascomycota</taxon>
        <taxon>Pezizomycotina</taxon>
        <taxon>Eurotiomycetes</taxon>
        <taxon>Eurotiomycetidae</taxon>
        <taxon>Eurotiales</taxon>
        <taxon>Aspergillaceae</taxon>
        <taxon>Penicillium</taxon>
    </lineage>
</organism>
<feature type="compositionally biased region" description="Basic and acidic residues" evidence="1">
    <location>
        <begin position="17"/>
        <end position="30"/>
    </location>
</feature>
<dbReference type="EMBL" id="LHQQ01000010">
    <property type="protein sequence ID" value="KOS47956.1"/>
    <property type="molecule type" value="Genomic_DNA"/>
</dbReference>
<proteinExistence type="predicted"/>
<sequence>MGQMHKSNHAFQHKCRLSRERGEKEKREMSQTDFQVEITCHDPHREREQGKLDLTEISRDSPAHCSDLSCIPASKCALEIH</sequence>
<evidence type="ECO:0000313" key="2">
    <source>
        <dbReference type="EMBL" id="KOS47956.1"/>
    </source>
</evidence>
<feature type="region of interest" description="Disordered" evidence="1">
    <location>
        <begin position="1"/>
        <end position="32"/>
    </location>
</feature>
<evidence type="ECO:0000313" key="3">
    <source>
        <dbReference type="Proteomes" id="UP000037696"/>
    </source>
</evidence>
<name>A0A0M8P9C9_9EURO</name>